<dbReference type="AlphaFoldDB" id="A0AAV7RLR9"/>
<protein>
    <submittedName>
        <fullName evidence="1">Uncharacterized protein</fullName>
    </submittedName>
</protein>
<evidence type="ECO:0000313" key="1">
    <source>
        <dbReference type="EMBL" id="KAJ1152925.1"/>
    </source>
</evidence>
<keyword evidence="2" id="KW-1185">Reference proteome</keyword>
<proteinExistence type="predicted"/>
<accession>A0AAV7RLR9</accession>
<sequence>METFLHSAQHRRGHHNAMAPHTTQYDVIGAIRSPRWRADVQVTYLRRQTESGEFLFEQYPCALVGGVGRFRRHRWCRSRCDDVGSSTQTPRQRSDVSFFSRLSTPKCRATKNTEIGAPELRP</sequence>
<reference evidence="1" key="1">
    <citation type="journal article" date="2022" name="bioRxiv">
        <title>Sequencing and chromosome-scale assembly of the giantPleurodeles waltlgenome.</title>
        <authorList>
            <person name="Brown T."/>
            <person name="Elewa A."/>
            <person name="Iarovenko S."/>
            <person name="Subramanian E."/>
            <person name="Araus A.J."/>
            <person name="Petzold A."/>
            <person name="Susuki M."/>
            <person name="Suzuki K.-i.T."/>
            <person name="Hayashi T."/>
            <person name="Toyoda A."/>
            <person name="Oliveira C."/>
            <person name="Osipova E."/>
            <person name="Leigh N.D."/>
            <person name="Simon A."/>
            <person name="Yun M.H."/>
        </authorList>
    </citation>
    <scope>NUCLEOTIDE SEQUENCE</scope>
    <source>
        <strain evidence="1">20211129_DDA</strain>
        <tissue evidence="1">Liver</tissue>
    </source>
</reference>
<gene>
    <name evidence="1" type="ORF">NDU88_005699</name>
</gene>
<evidence type="ECO:0000313" key="2">
    <source>
        <dbReference type="Proteomes" id="UP001066276"/>
    </source>
</evidence>
<dbReference type="Proteomes" id="UP001066276">
    <property type="component" value="Chromosome 5"/>
</dbReference>
<dbReference type="EMBL" id="JANPWB010000009">
    <property type="protein sequence ID" value="KAJ1152925.1"/>
    <property type="molecule type" value="Genomic_DNA"/>
</dbReference>
<name>A0AAV7RLR9_PLEWA</name>
<organism evidence="1 2">
    <name type="scientific">Pleurodeles waltl</name>
    <name type="common">Iberian ribbed newt</name>
    <dbReference type="NCBI Taxonomy" id="8319"/>
    <lineage>
        <taxon>Eukaryota</taxon>
        <taxon>Metazoa</taxon>
        <taxon>Chordata</taxon>
        <taxon>Craniata</taxon>
        <taxon>Vertebrata</taxon>
        <taxon>Euteleostomi</taxon>
        <taxon>Amphibia</taxon>
        <taxon>Batrachia</taxon>
        <taxon>Caudata</taxon>
        <taxon>Salamandroidea</taxon>
        <taxon>Salamandridae</taxon>
        <taxon>Pleurodelinae</taxon>
        <taxon>Pleurodeles</taxon>
    </lineage>
</organism>
<comment type="caution">
    <text evidence="1">The sequence shown here is derived from an EMBL/GenBank/DDBJ whole genome shotgun (WGS) entry which is preliminary data.</text>
</comment>